<feature type="domain" description="HipA-like C-terminal" evidence="4">
    <location>
        <begin position="54"/>
        <end position="275"/>
    </location>
</feature>
<dbReference type="GO" id="GO:0004674">
    <property type="term" value="F:protein serine/threonine kinase activity"/>
    <property type="evidence" value="ECO:0007669"/>
    <property type="project" value="TreeGrafter"/>
</dbReference>
<proteinExistence type="inferred from homology"/>
<dbReference type="AlphaFoldDB" id="A0A7G9QIJ5"/>
<keyword evidence="6" id="KW-1185">Reference proteome</keyword>
<evidence type="ECO:0000313" key="5">
    <source>
        <dbReference type="EMBL" id="QNN43170.1"/>
    </source>
</evidence>
<reference evidence="5 6" key="1">
    <citation type="submission" date="2020-08" db="EMBL/GenBank/DDBJ databases">
        <title>Genome sequence of Pedobacter roseus KACC 11594T.</title>
        <authorList>
            <person name="Hyun D.-W."/>
            <person name="Bae J.-W."/>
        </authorList>
    </citation>
    <scope>NUCLEOTIDE SEQUENCE [LARGE SCALE GENOMIC DNA]</scope>
    <source>
        <strain evidence="5 6">KACC 11594</strain>
    </source>
</reference>
<protein>
    <submittedName>
        <fullName evidence="5">HipA domain-containing protein</fullName>
    </submittedName>
</protein>
<evidence type="ECO:0000313" key="6">
    <source>
        <dbReference type="Proteomes" id="UP000515806"/>
    </source>
</evidence>
<dbReference type="PANTHER" id="PTHR37419:SF1">
    <property type="entry name" value="SERINE_THREONINE-PROTEIN KINASE TOXIN HIPA"/>
    <property type="match status" value="1"/>
</dbReference>
<dbReference type="Gene3D" id="1.10.1070.20">
    <property type="match status" value="1"/>
</dbReference>
<name>A0A7G9QIJ5_9SPHI</name>
<accession>A0A7G9QIJ5</accession>
<dbReference type="PANTHER" id="PTHR37419">
    <property type="entry name" value="SERINE/THREONINE-PROTEIN KINASE TOXIN HIPA"/>
    <property type="match status" value="1"/>
</dbReference>
<keyword evidence="2" id="KW-0808">Transferase</keyword>
<dbReference type="KEGG" id="proe:H9L23_03435"/>
<evidence type="ECO:0000256" key="1">
    <source>
        <dbReference type="ARBA" id="ARBA00010164"/>
    </source>
</evidence>
<comment type="similarity">
    <text evidence="1">Belongs to the HipA Ser/Thr kinase family.</text>
</comment>
<dbReference type="EMBL" id="CP060723">
    <property type="protein sequence ID" value="QNN43170.1"/>
    <property type="molecule type" value="Genomic_DNA"/>
</dbReference>
<evidence type="ECO:0000256" key="3">
    <source>
        <dbReference type="ARBA" id="ARBA00022777"/>
    </source>
</evidence>
<dbReference type="GO" id="GO:0005829">
    <property type="term" value="C:cytosol"/>
    <property type="evidence" value="ECO:0007669"/>
    <property type="project" value="TreeGrafter"/>
</dbReference>
<dbReference type="InterPro" id="IPR012893">
    <property type="entry name" value="HipA-like_C"/>
</dbReference>
<evidence type="ECO:0000259" key="4">
    <source>
        <dbReference type="Pfam" id="PF07804"/>
    </source>
</evidence>
<gene>
    <name evidence="5" type="ORF">H9L23_03435</name>
</gene>
<evidence type="ECO:0000256" key="2">
    <source>
        <dbReference type="ARBA" id="ARBA00022679"/>
    </source>
</evidence>
<dbReference type="Proteomes" id="UP000515806">
    <property type="component" value="Chromosome"/>
</dbReference>
<organism evidence="5 6">
    <name type="scientific">Pedobacter roseus</name>
    <dbReference type="NCBI Taxonomy" id="336820"/>
    <lineage>
        <taxon>Bacteria</taxon>
        <taxon>Pseudomonadati</taxon>
        <taxon>Bacteroidota</taxon>
        <taxon>Sphingobacteriia</taxon>
        <taxon>Sphingobacteriales</taxon>
        <taxon>Sphingobacteriaceae</taxon>
        <taxon>Pedobacter</taxon>
    </lineage>
</organism>
<keyword evidence="3" id="KW-0418">Kinase</keyword>
<dbReference type="Pfam" id="PF07804">
    <property type="entry name" value="HipA_C"/>
    <property type="match status" value="1"/>
</dbReference>
<dbReference type="InterPro" id="IPR052028">
    <property type="entry name" value="HipA_Ser/Thr_kinase"/>
</dbReference>
<sequence>MANCFFCYKIVEETQGYHASCCKKIFGTDELPELKLDQQLLDDLANETVNKRIAVTGVQPKLSLDIENVGKSKRLTIVGLLGKYILKPQNAAIAFMPEVEDLTMHLADLFKINTCKHALIPVSDGTWAYIAKRFDRIGKIKVHMEDFCQLSGFQTEQKYDSSYERCGKLIDLYCTNKGLDIYNYFEILVFSFLSGNNDMHMKNFSILYSGNEINLSPAYDLINSTLVFPADKEEMALLLSGRKTNLKLRDFENLARSLGIGTKVFERVINKFTAKTDLVFSLINRSFLPATFKIEYKKIWTERVARLMTS</sequence>